<feature type="region of interest" description="Disordered" evidence="1">
    <location>
        <begin position="1"/>
        <end position="55"/>
    </location>
</feature>
<reference evidence="2" key="1">
    <citation type="journal article" date="2014" name="Front. Microbiol.">
        <title>High frequency of phylogenetically diverse reductive dehalogenase-homologous genes in deep subseafloor sedimentary metagenomes.</title>
        <authorList>
            <person name="Kawai M."/>
            <person name="Futagami T."/>
            <person name="Toyoda A."/>
            <person name="Takaki Y."/>
            <person name="Nishi S."/>
            <person name="Hori S."/>
            <person name="Arai W."/>
            <person name="Tsubouchi T."/>
            <person name="Morono Y."/>
            <person name="Uchiyama I."/>
            <person name="Ito T."/>
            <person name="Fujiyama A."/>
            <person name="Inagaki F."/>
            <person name="Takami H."/>
        </authorList>
    </citation>
    <scope>NUCLEOTIDE SEQUENCE</scope>
    <source>
        <strain evidence="2">Expedition CK06-06</strain>
    </source>
</reference>
<dbReference type="AlphaFoldDB" id="X1CS14"/>
<evidence type="ECO:0000256" key="1">
    <source>
        <dbReference type="SAM" id="MobiDB-lite"/>
    </source>
</evidence>
<protein>
    <submittedName>
        <fullName evidence="2">Uncharacterized protein</fullName>
    </submittedName>
</protein>
<name>X1CS14_9ZZZZ</name>
<gene>
    <name evidence="2" type="ORF">S01H4_50980</name>
</gene>
<dbReference type="EMBL" id="BART01028989">
    <property type="protein sequence ID" value="GAG95762.1"/>
    <property type="molecule type" value="Genomic_DNA"/>
</dbReference>
<feature type="non-terminal residue" evidence="2">
    <location>
        <position position="124"/>
    </location>
</feature>
<sequence length="124" mass="13227">MPTLLELMGEKKEETLPESPATGSLAELSGFAPTGETGTLADLTGQPPAPSPAGDIQAQLQEKYGLEDILGRLPRTTPEQPITEPPPQPATLVKKVTEAWKTGYKGVDVSMMMHQASIGQIPYE</sequence>
<comment type="caution">
    <text evidence="2">The sequence shown here is derived from an EMBL/GenBank/DDBJ whole genome shotgun (WGS) entry which is preliminary data.</text>
</comment>
<evidence type="ECO:0000313" key="2">
    <source>
        <dbReference type="EMBL" id="GAG95762.1"/>
    </source>
</evidence>
<organism evidence="2">
    <name type="scientific">marine sediment metagenome</name>
    <dbReference type="NCBI Taxonomy" id="412755"/>
    <lineage>
        <taxon>unclassified sequences</taxon>
        <taxon>metagenomes</taxon>
        <taxon>ecological metagenomes</taxon>
    </lineage>
</organism>
<proteinExistence type="predicted"/>
<accession>X1CS14</accession>